<dbReference type="GO" id="GO:0005737">
    <property type="term" value="C:cytoplasm"/>
    <property type="evidence" value="ECO:0007669"/>
    <property type="project" value="UniProtKB-SubCell"/>
</dbReference>
<dbReference type="OrthoDB" id="6198144at2"/>
<dbReference type="EMBL" id="PIPM01000003">
    <property type="protein sequence ID" value="RUO35279.1"/>
    <property type="molecule type" value="Genomic_DNA"/>
</dbReference>
<dbReference type="InterPro" id="IPR036263">
    <property type="entry name" value="Chorismate_II_sf"/>
</dbReference>
<accession>A0A432WNI7</accession>
<dbReference type="SMART" id="SM00830">
    <property type="entry name" value="CM_2"/>
    <property type="match status" value="1"/>
</dbReference>
<evidence type="ECO:0000256" key="1">
    <source>
        <dbReference type="ARBA" id="ARBA00023002"/>
    </source>
</evidence>
<evidence type="ECO:0000259" key="4">
    <source>
        <dbReference type="PROSITE" id="PS51176"/>
    </source>
</evidence>
<dbReference type="PROSITE" id="PS51168">
    <property type="entry name" value="CHORISMATE_MUT_2"/>
    <property type="match status" value="1"/>
</dbReference>
<dbReference type="PANTHER" id="PTHR21363">
    <property type="entry name" value="PREPHENATE DEHYDROGENASE"/>
    <property type="match status" value="1"/>
</dbReference>
<dbReference type="Gene3D" id="1.20.59.10">
    <property type="entry name" value="Chorismate mutase"/>
    <property type="match status" value="1"/>
</dbReference>
<gene>
    <name evidence="5" type="primary">tyrA</name>
    <name evidence="5" type="ORF">CWE11_04425</name>
</gene>
<evidence type="ECO:0000313" key="5">
    <source>
        <dbReference type="EMBL" id="RUO35279.1"/>
    </source>
</evidence>
<dbReference type="NCBIfam" id="NF008400">
    <property type="entry name" value="PRK11199.1"/>
    <property type="match status" value="1"/>
</dbReference>
<name>A0A432WNI7_9GAMM</name>
<comment type="subcellular location">
    <subcellularLocation>
        <location evidence="2">Cytoplasm</location>
    </subcellularLocation>
</comment>
<dbReference type="Gene3D" id="3.40.50.720">
    <property type="entry name" value="NAD(P)-binding Rossmann-like Domain"/>
    <property type="match status" value="1"/>
</dbReference>
<dbReference type="AlphaFoldDB" id="A0A432WNI7"/>
<protein>
    <recommendedName>
        <fullName evidence="2">T-protein</fullName>
    </recommendedName>
</protein>
<dbReference type="PANTHER" id="PTHR21363:SF0">
    <property type="entry name" value="PREPHENATE DEHYDROGENASE [NADP(+)]"/>
    <property type="match status" value="1"/>
</dbReference>
<comment type="caution">
    <text evidence="5">The sequence shown here is derived from an EMBL/GenBank/DDBJ whole genome shotgun (WGS) entry which is preliminary data.</text>
</comment>
<dbReference type="Gene3D" id="1.10.3660.10">
    <property type="entry name" value="6-phosphogluconate dehydrogenase C-terminal like domain"/>
    <property type="match status" value="1"/>
</dbReference>
<dbReference type="InterPro" id="IPR003099">
    <property type="entry name" value="Prephen_DH"/>
</dbReference>
<dbReference type="GO" id="GO:0004665">
    <property type="term" value="F:prephenate dehydrogenase (NADP+) activity"/>
    <property type="evidence" value="ECO:0007669"/>
    <property type="project" value="InterPro"/>
</dbReference>
<dbReference type="SUPFAM" id="SSF51735">
    <property type="entry name" value="NAD(P)-binding Rossmann-fold domains"/>
    <property type="match status" value="1"/>
</dbReference>
<keyword evidence="2" id="KW-0827">Tyrosine biosynthesis</keyword>
<dbReference type="UniPathway" id="UPA00120">
    <property type="reaction ID" value="UER00203"/>
</dbReference>
<keyword evidence="2 5" id="KW-0413">Isomerase</keyword>
<evidence type="ECO:0000256" key="2">
    <source>
        <dbReference type="PIRNR" id="PIRNR001499"/>
    </source>
</evidence>
<proteinExistence type="predicted"/>
<evidence type="ECO:0000313" key="6">
    <source>
        <dbReference type="Proteomes" id="UP000288405"/>
    </source>
</evidence>
<keyword evidence="2" id="KW-0520">NAD</keyword>
<keyword evidence="2" id="KW-0057">Aromatic amino acid biosynthesis</keyword>
<dbReference type="GO" id="GO:0006571">
    <property type="term" value="P:tyrosine biosynthetic process"/>
    <property type="evidence" value="ECO:0007669"/>
    <property type="project" value="UniProtKB-UniPathway"/>
</dbReference>
<dbReference type="RefSeq" id="WP_126776399.1">
    <property type="nucleotide sequence ID" value="NZ_PIPM01000003.1"/>
</dbReference>
<keyword evidence="6" id="KW-1185">Reference proteome</keyword>
<feature type="domain" description="Chorismate mutase" evidence="3">
    <location>
        <begin position="1"/>
        <end position="90"/>
    </location>
</feature>
<dbReference type="GO" id="GO:0070403">
    <property type="term" value="F:NAD+ binding"/>
    <property type="evidence" value="ECO:0007669"/>
    <property type="project" value="InterPro"/>
</dbReference>
<organism evidence="5 6">
    <name type="scientific">Aliidiomarina sanyensis</name>
    <dbReference type="NCBI Taxonomy" id="1249555"/>
    <lineage>
        <taxon>Bacteria</taxon>
        <taxon>Pseudomonadati</taxon>
        <taxon>Pseudomonadota</taxon>
        <taxon>Gammaproteobacteria</taxon>
        <taxon>Alteromonadales</taxon>
        <taxon>Idiomarinaceae</taxon>
        <taxon>Aliidiomarina</taxon>
    </lineage>
</organism>
<dbReference type="GO" id="GO:0046417">
    <property type="term" value="P:chorismate metabolic process"/>
    <property type="evidence" value="ECO:0007669"/>
    <property type="project" value="InterPro"/>
</dbReference>
<keyword evidence="2" id="KW-0028">Amino-acid biosynthesis</keyword>
<dbReference type="GO" id="GO:0008977">
    <property type="term" value="F:prephenate dehydrogenase (NAD+) activity"/>
    <property type="evidence" value="ECO:0007669"/>
    <property type="project" value="InterPro"/>
</dbReference>
<comment type="pathway">
    <text evidence="2">Metabolic intermediate biosynthesis; prephenate biosynthesis; prephenate from chorismate: step 1/1.</text>
</comment>
<dbReference type="Pfam" id="PF02153">
    <property type="entry name" value="PDH_N"/>
    <property type="match status" value="1"/>
</dbReference>
<dbReference type="GO" id="GO:0004106">
    <property type="term" value="F:chorismate mutase activity"/>
    <property type="evidence" value="ECO:0007669"/>
    <property type="project" value="InterPro"/>
</dbReference>
<sequence>MDPRLAALRDAIDAADAELVRILAKRLEISREIGQLKHELGQPLYVPSREAELIAGRRADAEHAGLPGDLIEDILRRTMRESYQRQKHQGFRRVNPDQRPIVVVGGKGALGQLFVKWFELSGYAVHVIDKDNQNELPTAVSDALLVLIAVPVAQTEDVIANLPELPSDCVLADVTSIKQKPLQAMLARHSGPVIGLHPMFGPSVPTLAKQTILVTPGRDHAASDWLIQQFAIWGVQVHSLTAEQHDKAMSMIQVMRHLSSFVYGYHLSKENPDLEQLVQLSSPIYRLELMMVGRLFAQSGELYADIIQSDQDKLSMVRRYLKRFDDVLKLLETEGREGFVREFEKVALWFGPYAEGFLRESINLLQHTSDSRS</sequence>
<evidence type="ECO:0000259" key="3">
    <source>
        <dbReference type="PROSITE" id="PS51168"/>
    </source>
</evidence>
<dbReference type="InterPro" id="IPR036291">
    <property type="entry name" value="NAD(P)-bd_dom_sf"/>
</dbReference>
<dbReference type="SUPFAM" id="SSF48179">
    <property type="entry name" value="6-phosphogluconate dehydrogenase C-terminal domain-like"/>
    <property type="match status" value="1"/>
</dbReference>
<dbReference type="InterPro" id="IPR002701">
    <property type="entry name" value="CM_II_prokaryot"/>
</dbReference>
<dbReference type="InterPro" id="IPR011277">
    <property type="entry name" value="CM_T"/>
</dbReference>
<dbReference type="InterPro" id="IPR008927">
    <property type="entry name" value="6-PGluconate_DH-like_C_sf"/>
</dbReference>
<feature type="domain" description="Prephenate/arogenate dehydrogenase" evidence="4">
    <location>
        <begin position="99"/>
        <end position="361"/>
    </location>
</feature>
<dbReference type="InterPro" id="IPR050812">
    <property type="entry name" value="Preph/Arog_dehydrog"/>
</dbReference>
<dbReference type="InterPro" id="IPR036979">
    <property type="entry name" value="CM_dom_sf"/>
</dbReference>
<dbReference type="Proteomes" id="UP000288405">
    <property type="component" value="Unassembled WGS sequence"/>
</dbReference>
<comment type="pathway">
    <text evidence="2">Amino-acid biosynthesis; L-tyrosine biosynthesis; (4-hydroxyphenyl)pyruvate from prephenate (NAD(+) route): step 1/1.</text>
</comment>
<reference evidence="5 6" key="1">
    <citation type="journal article" date="2011" name="Front. Microbiol.">
        <title>Genomic signatures of strain selection and enhancement in Bacillus atrophaeus var. globigii, a historical biowarfare simulant.</title>
        <authorList>
            <person name="Gibbons H.S."/>
            <person name="Broomall S.M."/>
            <person name="McNew L.A."/>
            <person name="Daligault H."/>
            <person name="Chapman C."/>
            <person name="Bruce D."/>
            <person name="Karavis M."/>
            <person name="Krepps M."/>
            <person name="McGregor P.A."/>
            <person name="Hong C."/>
            <person name="Park K.H."/>
            <person name="Akmal A."/>
            <person name="Feldman A."/>
            <person name="Lin J.S."/>
            <person name="Chang W.E."/>
            <person name="Higgs B.W."/>
            <person name="Demirev P."/>
            <person name="Lindquist J."/>
            <person name="Liem A."/>
            <person name="Fochler E."/>
            <person name="Read T.D."/>
            <person name="Tapia R."/>
            <person name="Johnson S."/>
            <person name="Bishop-Lilly K.A."/>
            <person name="Detter C."/>
            <person name="Han C."/>
            <person name="Sozhamannan S."/>
            <person name="Rosenzweig C.N."/>
            <person name="Skowronski E.W."/>
        </authorList>
    </citation>
    <scope>NUCLEOTIDE SEQUENCE [LARGE SCALE GENOMIC DNA]</scope>
    <source>
        <strain evidence="5 6">GYP-17</strain>
    </source>
</reference>
<keyword evidence="2" id="KW-0963">Cytoplasm</keyword>
<dbReference type="PIRSF" id="PIRSF001499">
    <property type="entry name" value="Chor_mut_pdh_Tpr"/>
    <property type="match status" value="1"/>
</dbReference>
<dbReference type="SUPFAM" id="SSF48600">
    <property type="entry name" value="Chorismate mutase II"/>
    <property type="match status" value="1"/>
</dbReference>
<dbReference type="PROSITE" id="PS51176">
    <property type="entry name" value="PDH_ADH"/>
    <property type="match status" value="1"/>
</dbReference>
<dbReference type="InterPro" id="IPR008244">
    <property type="entry name" value="Chor_mut/prephenate_DH_T"/>
</dbReference>
<keyword evidence="1 2" id="KW-0560">Oxidoreductase</keyword>
<dbReference type="NCBIfam" id="TIGR01799">
    <property type="entry name" value="CM_T"/>
    <property type="match status" value="1"/>
</dbReference>
<dbReference type="Pfam" id="PF20463">
    <property type="entry name" value="PDH_C"/>
    <property type="match status" value="1"/>
</dbReference>
<dbReference type="UniPathway" id="UPA00122">
    <property type="reaction ID" value="UER00961"/>
</dbReference>
<dbReference type="InterPro" id="IPR046825">
    <property type="entry name" value="PDH_C"/>
</dbReference>
<dbReference type="InterPro" id="IPR046826">
    <property type="entry name" value="PDH_N"/>
</dbReference>
<dbReference type="Pfam" id="PF01817">
    <property type="entry name" value="CM_2"/>
    <property type="match status" value="1"/>
</dbReference>